<dbReference type="InterPro" id="IPR010730">
    <property type="entry name" value="HET"/>
</dbReference>
<dbReference type="PANTHER" id="PTHR33112">
    <property type="entry name" value="DOMAIN PROTEIN, PUTATIVE-RELATED"/>
    <property type="match status" value="1"/>
</dbReference>
<name>A0A8H6NGB0_9PEZI</name>
<comment type="caution">
    <text evidence="2">The sequence shown here is derived from an EMBL/GenBank/DDBJ whole genome shotgun (WGS) entry which is preliminary data.</text>
</comment>
<evidence type="ECO:0000313" key="3">
    <source>
        <dbReference type="Proteomes" id="UP000639643"/>
    </source>
</evidence>
<dbReference type="OrthoDB" id="5135333at2759"/>
<sequence>MPAFRLIDVNRSAIVDFKDVDLTQLKYTALSYVWGTASQKVVLETSNCKELHQLGSLQGRVSQTIEDAFQFTRSLGIQYIWVDAICIIQNSEEDKGIQIGKMASIYASSLLTIIAAGSGGADAGLPGISRPRGGSQEIVTIRKPGSMEDICLLTALKPPDKDFAAHPTAGTTWSTRGWTLQERALTRRAVIFLEEQLLWACCIAQFSEETSSEAPIARVTWNNLQQSEYYLNSGFQNLMGSDYENDQMWLRLSQLVLDYTQRNLTVQGDSYDAFSAILQQAQELTGEQFLWGIPSSRFEPRLCWEPAFTGLTRRTGLTTLKVTPLKRKVPFPSWSWVGWQGAVGLTIKDDHVETGLEPVILAYVFRNTPPRVVQVRRLFMDDPGRKWQPLAATMRGTLAVSMNDINENCPKALTDRLADTPDDQLLLFWADTARFNVTEPVKSGIWGSEHSPFLRDRWTRYRQNIIDAEGEVVG</sequence>
<feature type="domain" description="Heterokaryon incompatibility" evidence="1">
    <location>
        <begin position="27"/>
        <end position="182"/>
    </location>
</feature>
<gene>
    <name evidence="2" type="ORF">CMUS01_06883</name>
</gene>
<dbReference type="Pfam" id="PF06985">
    <property type="entry name" value="HET"/>
    <property type="match status" value="1"/>
</dbReference>
<keyword evidence="3" id="KW-1185">Reference proteome</keyword>
<dbReference type="EMBL" id="WIGM01000235">
    <property type="protein sequence ID" value="KAF6832517.1"/>
    <property type="molecule type" value="Genomic_DNA"/>
</dbReference>
<proteinExistence type="predicted"/>
<organism evidence="2 3">
    <name type="scientific">Colletotrichum musicola</name>
    <dbReference type="NCBI Taxonomy" id="2175873"/>
    <lineage>
        <taxon>Eukaryota</taxon>
        <taxon>Fungi</taxon>
        <taxon>Dikarya</taxon>
        <taxon>Ascomycota</taxon>
        <taxon>Pezizomycotina</taxon>
        <taxon>Sordariomycetes</taxon>
        <taxon>Hypocreomycetidae</taxon>
        <taxon>Glomerellales</taxon>
        <taxon>Glomerellaceae</taxon>
        <taxon>Colletotrichum</taxon>
        <taxon>Colletotrichum orchidearum species complex</taxon>
    </lineage>
</organism>
<protein>
    <submittedName>
        <fullName evidence="2">Tol protein-like protein</fullName>
    </submittedName>
</protein>
<dbReference type="Proteomes" id="UP000639643">
    <property type="component" value="Unassembled WGS sequence"/>
</dbReference>
<reference evidence="2" key="1">
    <citation type="journal article" date="2020" name="Phytopathology">
        <title>Genome Sequence Resources of Colletotrichum truncatum, C. plurivorum, C. musicola, and C. sojae: Four Species Pathogenic to Soybean (Glycine max).</title>
        <authorList>
            <person name="Rogerio F."/>
            <person name="Boufleur T.R."/>
            <person name="Ciampi-Guillardi M."/>
            <person name="Sukno S.A."/>
            <person name="Thon M.R."/>
            <person name="Massola Junior N.S."/>
            <person name="Baroncelli R."/>
        </authorList>
    </citation>
    <scope>NUCLEOTIDE SEQUENCE</scope>
    <source>
        <strain evidence="2">LFN0074</strain>
    </source>
</reference>
<evidence type="ECO:0000313" key="2">
    <source>
        <dbReference type="EMBL" id="KAF6832517.1"/>
    </source>
</evidence>
<dbReference type="PANTHER" id="PTHR33112:SF14">
    <property type="entry name" value="HETEROKARYON INCOMPATIBILITY DOMAIN-CONTAINING PROTEIN"/>
    <property type="match status" value="1"/>
</dbReference>
<dbReference type="AlphaFoldDB" id="A0A8H6NGB0"/>
<accession>A0A8H6NGB0</accession>
<evidence type="ECO:0000259" key="1">
    <source>
        <dbReference type="Pfam" id="PF06985"/>
    </source>
</evidence>